<evidence type="ECO:0000313" key="1">
    <source>
        <dbReference type="EMBL" id="KGN33965.1"/>
    </source>
</evidence>
<organism evidence="1 2">
    <name type="scientific">Knoellia sinensis KCTC 19936</name>
    <dbReference type="NCBI Taxonomy" id="1385520"/>
    <lineage>
        <taxon>Bacteria</taxon>
        <taxon>Bacillati</taxon>
        <taxon>Actinomycetota</taxon>
        <taxon>Actinomycetes</taxon>
        <taxon>Micrococcales</taxon>
        <taxon>Intrasporangiaceae</taxon>
        <taxon>Knoellia</taxon>
    </lineage>
</organism>
<dbReference type="RefSeq" id="WP_156971297.1">
    <property type="nucleotide sequence ID" value="NZ_AVPJ01000003.1"/>
</dbReference>
<proteinExistence type="predicted"/>
<dbReference type="STRING" id="1385520.N802_08385"/>
<comment type="caution">
    <text evidence="1">The sequence shown here is derived from an EMBL/GenBank/DDBJ whole genome shotgun (WGS) entry which is preliminary data.</text>
</comment>
<dbReference type="Proteomes" id="UP000030002">
    <property type="component" value="Unassembled WGS sequence"/>
</dbReference>
<accession>A0A0A0J970</accession>
<dbReference type="AlphaFoldDB" id="A0A0A0J970"/>
<gene>
    <name evidence="1" type="ORF">N802_08385</name>
</gene>
<sequence>MWFFITFLAVIALLVIYLHRRGATGAGDHFARARHEADMLPYMPKEFTEIKKKR</sequence>
<evidence type="ECO:0000313" key="2">
    <source>
        <dbReference type="Proteomes" id="UP000030002"/>
    </source>
</evidence>
<name>A0A0A0J970_9MICO</name>
<reference evidence="1 2" key="1">
    <citation type="submission" date="2013-08" db="EMBL/GenBank/DDBJ databases">
        <title>The genome sequence of Knoellia sinensis.</title>
        <authorList>
            <person name="Zhu W."/>
            <person name="Wang G."/>
        </authorList>
    </citation>
    <scope>NUCLEOTIDE SEQUENCE [LARGE SCALE GENOMIC DNA]</scope>
    <source>
        <strain evidence="1 2">KCTC 19936</strain>
    </source>
</reference>
<protein>
    <submittedName>
        <fullName evidence="1">Uncharacterized protein</fullName>
    </submittedName>
</protein>
<keyword evidence="2" id="KW-1185">Reference proteome</keyword>
<dbReference type="EMBL" id="AVPJ01000003">
    <property type="protein sequence ID" value="KGN33965.1"/>
    <property type="molecule type" value="Genomic_DNA"/>
</dbReference>